<evidence type="ECO:0000313" key="1">
    <source>
        <dbReference type="EMBL" id="EFI26667.1"/>
    </source>
</evidence>
<dbReference type="KEGG" id="cci:CC1G_15438"/>
<dbReference type="HOGENOM" id="CLU_1652064_0_0_1"/>
<dbReference type="Proteomes" id="UP000001861">
    <property type="component" value="Unassembled WGS sequence"/>
</dbReference>
<gene>
    <name evidence="1" type="ORF">CC1G_15438</name>
</gene>
<dbReference type="GeneID" id="9379434"/>
<dbReference type="VEuPathDB" id="FungiDB:CC1G_15438"/>
<dbReference type="EMBL" id="AACS02000012">
    <property type="protein sequence ID" value="EFI26667.1"/>
    <property type="molecule type" value="Genomic_DNA"/>
</dbReference>
<dbReference type="AlphaFoldDB" id="D6RQP1"/>
<name>D6RQP1_COPC7</name>
<organism evidence="1 2">
    <name type="scientific">Coprinopsis cinerea (strain Okayama-7 / 130 / ATCC MYA-4618 / FGSC 9003)</name>
    <name type="common">Inky cap fungus</name>
    <name type="synonym">Hormographiella aspergillata</name>
    <dbReference type="NCBI Taxonomy" id="240176"/>
    <lineage>
        <taxon>Eukaryota</taxon>
        <taxon>Fungi</taxon>
        <taxon>Dikarya</taxon>
        <taxon>Basidiomycota</taxon>
        <taxon>Agaricomycotina</taxon>
        <taxon>Agaricomycetes</taxon>
        <taxon>Agaricomycetidae</taxon>
        <taxon>Agaricales</taxon>
        <taxon>Agaricineae</taxon>
        <taxon>Psathyrellaceae</taxon>
        <taxon>Coprinopsis</taxon>
    </lineage>
</organism>
<comment type="caution">
    <text evidence="1">The sequence shown here is derived from an EMBL/GenBank/DDBJ whole genome shotgun (WGS) entry which is preliminary data.</text>
</comment>
<dbReference type="InParanoid" id="D6RQP1"/>
<accession>D6RQP1</accession>
<protein>
    <submittedName>
        <fullName evidence="1">Uncharacterized protein</fullName>
    </submittedName>
</protein>
<keyword evidence="2" id="KW-1185">Reference proteome</keyword>
<sequence>MGELTSPSLLLQAAFSHRRDSVSLVALSNSLLLFSSLNLAASSAPRSDASCVCADTVTVFPEFAKLGVWYNDDGDGGGWAELDELGVPGLPFPSRGVGARRGPPVEPEALVACLAGSDAKPEGTLACLVVLPFELDAAEEDEALDCGLESDEAEFAPLVE</sequence>
<evidence type="ECO:0000313" key="2">
    <source>
        <dbReference type="Proteomes" id="UP000001861"/>
    </source>
</evidence>
<proteinExistence type="predicted"/>
<reference evidence="1 2" key="1">
    <citation type="journal article" date="2010" name="Proc. Natl. Acad. Sci. U.S.A.">
        <title>Insights into evolution of multicellular fungi from the assembled chromosomes of the mushroom Coprinopsis cinerea (Coprinus cinereus).</title>
        <authorList>
            <person name="Stajich J.E."/>
            <person name="Wilke S.K."/>
            <person name="Ahren D."/>
            <person name="Au C.H."/>
            <person name="Birren B.W."/>
            <person name="Borodovsky M."/>
            <person name="Burns C."/>
            <person name="Canback B."/>
            <person name="Casselton L.A."/>
            <person name="Cheng C.K."/>
            <person name="Deng J."/>
            <person name="Dietrich F.S."/>
            <person name="Fargo D.C."/>
            <person name="Farman M.L."/>
            <person name="Gathman A.C."/>
            <person name="Goldberg J."/>
            <person name="Guigo R."/>
            <person name="Hoegger P.J."/>
            <person name="Hooker J.B."/>
            <person name="Huggins A."/>
            <person name="James T.Y."/>
            <person name="Kamada T."/>
            <person name="Kilaru S."/>
            <person name="Kodira C."/>
            <person name="Kues U."/>
            <person name="Kupfer D."/>
            <person name="Kwan H.S."/>
            <person name="Lomsadze A."/>
            <person name="Li W."/>
            <person name="Lilly W.W."/>
            <person name="Ma L.J."/>
            <person name="Mackey A.J."/>
            <person name="Manning G."/>
            <person name="Martin F."/>
            <person name="Muraguchi H."/>
            <person name="Natvig D.O."/>
            <person name="Palmerini H."/>
            <person name="Ramesh M.A."/>
            <person name="Rehmeyer C.J."/>
            <person name="Roe B.A."/>
            <person name="Shenoy N."/>
            <person name="Stanke M."/>
            <person name="Ter-Hovhannisyan V."/>
            <person name="Tunlid A."/>
            <person name="Velagapudi R."/>
            <person name="Vision T.J."/>
            <person name="Zeng Q."/>
            <person name="Zolan M.E."/>
            <person name="Pukkila P.J."/>
        </authorList>
    </citation>
    <scope>NUCLEOTIDE SEQUENCE [LARGE SCALE GENOMIC DNA]</scope>
    <source>
        <strain evidence="2">Okayama-7 / 130 / ATCC MYA-4618 / FGSC 9003</strain>
    </source>
</reference>
<dbReference type="RefSeq" id="XP_002910161.1">
    <property type="nucleotide sequence ID" value="XM_002910115.1"/>
</dbReference>